<dbReference type="RefSeq" id="WP_120185639.1">
    <property type="nucleotide sequence ID" value="NZ_RAQM01000006.1"/>
</dbReference>
<dbReference type="InterPro" id="IPR036661">
    <property type="entry name" value="Luciferase-like_sf"/>
</dbReference>
<dbReference type="PANTHER" id="PTHR30137:SF6">
    <property type="entry name" value="LUCIFERASE-LIKE MONOOXYGENASE"/>
    <property type="match status" value="1"/>
</dbReference>
<evidence type="ECO:0000259" key="2">
    <source>
        <dbReference type="Pfam" id="PF00296"/>
    </source>
</evidence>
<dbReference type="InterPro" id="IPR050766">
    <property type="entry name" value="Bact_Lucif_Oxidored"/>
</dbReference>
<dbReference type="EMBL" id="RAQM01000006">
    <property type="protein sequence ID" value="RKF04789.1"/>
    <property type="molecule type" value="Genomic_DNA"/>
</dbReference>
<dbReference type="Pfam" id="PF00296">
    <property type="entry name" value="Bac_luciferase"/>
    <property type="match status" value="1"/>
</dbReference>
<evidence type="ECO:0000256" key="1">
    <source>
        <dbReference type="ARBA" id="ARBA00007789"/>
    </source>
</evidence>
<dbReference type="PANTHER" id="PTHR30137">
    <property type="entry name" value="LUCIFERASE-LIKE MONOOXYGENASE"/>
    <property type="match status" value="1"/>
</dbReference>
<protein>
    <submittedName>
        <fullName evidence="3">Luciferase family oxidoreductase group 1</fullName>
    </submittedName>
</protein>
<dbReference type="InterPro" id="IPR011251">
    <property type="entry name" value="Luciferase-like_dom"/>
</dbReference>
<dbReference type="AlphaFoldDB" id="A0A420E449"/>
<dbReference type="InterPro" id="IPR019949">
    <property type="entry name" value="CmoO-like"/>
</dbReference>
<dbReference type="NCBIfam" id="TIGR03558">
    <property type="entry name" value="oxido_grp_1"/>
    <property type="match status" value="1"/>
</dbReference>
<accession>A0A420E449</accession>
<name>A0A420E449_9FLAO</name>
<gene>
    <name evidence="3" type="ORF">C8N26_0180</name>
</gene>
<proteinExistence type="predicted"/>
<reference evidence="3 4" key="1">
    <citation type="submission" date="2018-09" db="EMBL/GenBank/DDBJ databases">
        <title>Genomic Encyclopedia of Archaeal and Bacterial Type Strains, Phase II (KMG-II): from individual species to whole genera.</title>
        <authorList>
            <person name="Goeker M."/>
        </authorList>
    </citation>
    <scope>NUCLEOTIDE SEQUENCE [LARGE SCALE GENOMIC DNA]</scope>
    <source>
        <strain evidence="3 4">DSM 16505</strain>
    </source>
</reference>
<feature type="domain" description="Luciferase-like" evidence="2">
    <location>
        <begin position="6"/>
        <end position="255"/>
    </location>
</feature>
<evidence type="ECO:0000313" key="4">
    <source>
        <dbReference type="Proteomes" id="UP000285780"/>
    </source>
</evidence>
<sequence length="343" mass="38461">MKLSVLDLSIVPKNGDRHKSLMNSLELAQQADALGFSRFWVAEHHAAGTGAGRTPEVMIPFIAAQTKNIKVGSGAVLLNHYSPFKVAETFNSLEELFPKRIDMGIGRATGGQIVDMALQRHRSVYRQNINDSADQLIELLHWMNQDFDAENPFSEIKSHHNGTTPEFWLLGSSPWSSNAAAELGLRYAFAGFINPTMSYGIAQHYHQNFKPIAHESGSRKPQLMLALNVFAAETEKEAHRMTAPFQLFEHRLRTKADTQSLLEDEDTALELLGDRFKKPEELIDPKQPPKVLASTPEKLYGWLTQIAEVYGTDEIMLQTITGNHEARLKSQKLLAEVFLKKGK</sequence>
<dbReference type="GO" id="GO:0005829">
    <property type="term" value="C:cytosol"/>
    <property type="evidence" value="ECO:0007669"/>
    <property type="project" value="TreeGrafter"/>
</dbReference>
<keyword evidence="4" id="KW-1185">Reference proteome</keyword>
<evidence type="ECO:0000313" key="3">
    <source>
        <dbReference type="EMBL" id="RKF04789.1"/>
    </source>
</evidence>
<dbReference type="GO" id="GO:0016705">
    <property type="term" value="F:oxidoreductase activity, acting on paired donors, with incorporation or reduction of molecular oxygen"/>
    <property type="evidence" value="ECO:0007669"/>
    <property type="project" value="InterPro"/>
</dbReference>
<dbReference type="Proteomes" id="UP000285780">
    <property type="component" value="Unassembled WGS sequence"/>
</dbReference>
<organism evidence="3 4">
    <name type="scientific">Tenacibaculum lutimaris</name>
    <dbReference type="NCBI Taxonomy" id="285258"/>
    <lineage>
        <taxon>Bacteria</taxon>
        <taxon>Pseudomonadati</taxon>
        <taxon>Bacteroidota</taxon>
        <taxon>Flavobacteriia</taxon>
        <taxon>Flavobacteriales</taxon>
        <taxon>Flavobacteriaceae</taxon>
        <taxon>Tenacibaculum</taxon>
    </lineage>
</organism>
<dbReference type="Gene3D" id="3.20.20.30">
    <property type="entry name" value="Luciferase-like domain"/>
    <property type="match status" value="1"/>
</dbReference>
<dbReference type="SUPFAM" id="SSF51679">
    <property type="entry name" value="Bacterial luciferase-like"/>
    <property type="match status" value="1"/>
</dbReference>
<comment type="caution">
    <text evidence="3">The sequence shown here is derived from an EMBL/GenBank/DDBJ whole genome shotgun (WGS) entry which is preliminary data.</text>
</comment>
<comment type="similarity">
    <text evidence="1">To bacterial alkanal monooxygenase alpha and beta chains.</text>
</comment>